<keyword evidence="3 4" id="KW-0862">Zinc</keyword>
<comment type="caution">
    <text evidence="7">The sequence shown here is derived from an EMBL/GenBank/DDBJ whole genome shotgun (WGS) entry which is preliminary data.</text>
</comment>
<keyword evidence="1 4" id="KW-0479">Metal-binding</keyword>
<dbReference type="InterPro" id="IPR001293">
    <property type="entry name" value="Znf_TRAF"/>
</dbReference>
<evidence type="ECO:0000256" key="4">
    <source>
        <dbReference type="PROSITE-ProRule" id="PRU00207"/>
    </source>
</evidence>
<accession>A0A9W9YJ64</accession>
<gene>
    <name evidence="7" type="primary">TRAFD1_2</name>
    <name evidence="7" type="ORF">OS493_032856</name>
</gene>
<reference evidence="7" key="1">
    <citation type="submission" date="2023-01" db="EMBL/GenBank/DDBJ databases">
        <title>Genome assembly of the deep-sea coral Lophelia pertusa.</title>
        <authorList>
            <person name="Herrera S."/>
            <person name="Cordes E."/>
        </authorList>
    </citation>
    <scope>NUCLEOTIDE SEQUENCE</scope>
    <source>
        <strain evidence="7">USNM1676648</strain>
        <tissue evidence="7">Polyp</tissue>
    </source>
</reference>
<dbReference type="GO" id="GO:0005739">
    <property type="term" value="C:mitochondrion"/>
    <property type="evidence" value="ECO:0007669"/>
    <property type="project" value="TreeGrafter"/>
</dbReference>
<dbReference type="Pfam" id="PF21366">
    <property type="entry name" value="TRAFD1-XIAF1_ZnF"/>
    <property type="match status" value="1"/>
</dbReference>
<evidence type="ECO:0000313" key="8">
    <source>
        <dbReference type="Proteomes" id="UP001163046"/>
    </source>
</evidence>
<dbReference type="Gene3D" id="3.30.40.10">
    <property type="entry name" value="Zinc/RING finger domain, C3HC4 (zinc finger)"/>
    <property type="match status" value="1"/>
</dbReference>
<evidence type="ECO:0000256" key="2">
    <source>
        <dbReference type="ARBA" id="ARBA00022771"/>
    </source>
</evidence>
<dbReference type="OrthoDB" id="193703at2759"/>
<evidence type="ECO:0000256" key="1">
    <source>
        <dbReference type="ARBA" id="ARBA00022723"/>
    </source>
</evidence>
<dbReference type="EMBL" id="MU827343">
    <property type="protein sequence ID" value="KAJ7352917.1"/>
    <property type="molecule type" value="Genomic_DNA"/>
</dbReference>
<dbReference type="PROSITE" id="PS50145">
    <property type="entry name" value="ZF_TRAF"/>
    <property type="match status" value="1"/>
</dbReference>
<dbReference type="InterPro" id="IPR049439">
    <property type="entry name" value="TRAFD1-XIAF1_Znf"/>
</dbReference>
<dbReference type="InterPro" id="IPR013083">
    <property type="entry name" value="Znf_RING/FYVE/PHD"/>
</dbReference>
<evidence type="ECO:0000313" key="7">
    <source>
        <dbReference type="EMBL" id="KAJ7352917.1"/>
    </source>
</evidence>
<dbReference type="Proteomes" id="UP001163046">
    <property type="component" value="Unassembled WGS sequence"/>
</dbReference>
<feature type="zinc finger region" description="TRAF-type" evidence="4">
    <location>
        <begin position="60"/>
        <end position="99"/>
    </location>
</feature>
<feature type="domain" description="TRAF-type" evidence="6">
    <location>
        <begin position="60"/>
        <end position="99"/>
    </location>
</feature>
<dbReference type="InterPro" id="IPR051986">
    <property type="entry name" value="Innate_Immune_Apopt_Reg"/>
</dbReference>
<dbReference type="PANTHER" id="PTHR16295">
    <property type="entry name" value="TRAF-TYPE ZINC FINGER PROTEIN-RELATED"/>
    <property type="match status" value="1"/>
</dbReference>
<name>A0A9W9YJ64_9CNID</name>
<evidence type="ECO:0000259" key="6">
    <source>
        <dbReference type="PROSITE" id="PS50145"/>
    </source>
</evidence>
<proteinExistence type="predicted"/>
<feature type="region of interest" description="Disordered" evidence="5">
    <location>
        <begin position="195"/>
        <end position="225"/>
    </location>
</feature>
<evidence type="ECO:0000256" key="5">
    <source>
        <dbReference type="SAM" id="MobiDB-lite"/>
    </source>
</evidence>
<dbReference type="GO" id="GO:0008270">
    <property type="term" value="F:zinc ion binding"/>
    <property type="evidence" value="ECO:0007669"/>
    <property type="project" value="UniProtKB-KW"/>
</dbReference>
<evidence type="ECO:0000256" key="3">
    <source>
        <dbReference type="ARBA" id="ARBA00022833"/>
    </source>
</evidence>
<dbReference type="AlphaFoldDB" id="A0A9W9YJ64"/>
<feature type="compositionally biased region" description="Basic and acidic residues" evidence="5">
    <location>
        <begin position="208"/>
        <end position="225"/>
    </location>
</feature>
<dbReference type="PANTHER" id="PTHR16295:SF10">
    <property type="entry name" value="EXPRESSED PROTEIN"/>
    <property type="match status" value="1"/>
</dbReference>
<organism evidence="7 8">
    <name type="scientific">Desmophyllum pertusum</name>
    <dbReference type="NCBI Taxonomy" id="174260"/>
    <lineage>
        <taxon>Eukaryota</taxon>
        <taxon>Metazoa</taxon>
        <taxon>Cnidaria</taxon>
        <taxon>Anthozoa</taxon>
        <taxon>Hexacorallia</taxon>
        <taxon>Scleractinia</taxon>
        <taxon>Caryophylliina</taxon>
        <taxon>Caryophylliidae</taxon>
        <taxon>Desmophyllum</taxon>
    </lineage>
</organism>
<keyword evidence="8" id="KW-1185">Reference proteome</keyword>
<protein>
    <submittedName>
        <fullName evidence="7">TRAF-type zinc finger</fullName>
    </submittedName>
</protein>
<sequence>MDDREVICENCNREVPSENYPMHFVHCKTKYFKLCSLCGEAVLRSEEMEHFEEYHAETNCVQCGHKTTRCEEGNHLANECGKRPIPCQYCEISLPRERMTEHQEFCGSRTELCDKCSRYVLIRDFQNHEKSCDGSASRSSAALPCEFCCSPIRPDKLVAHQRQCLVERQGLQAPLLVEGVDGLFRAIAAGAARTGSHESARTRGAIGTHDHAHFSRDTRRDSAEAQAERNSIVALPCEICGELCLLTG</sequence>
<keyword evidence="2 4" id="KW-0863">Zinc-finger</keyword>